<dbReference type="AlphaFoldDB" id="A0A382B5P9"/>
<dbReference type="InterPro" id="IPR036909">
    <property type="entry name" value="Cyt_c-like_dom_sf"/>
</dbReference>
<evidence type="ECO:0000256" key="2">
    <source>
        <dbReference type="ARBA" id="ARBA00022723"/>
    </source>
</evidence>
<evidence type="ECO:0000256" key="1">
    <source>
        <dbReference type="ARBA" id="ARBA00022617"/>
    </source>
</evidence>
<accession>A0A382B5P9</accession>
<dbReference type="GO" id="GO:0020037">
    <property type="term" value="F:heme binding"/>
    <property type="evidence" value="ECO:0007669"/>
    <property type="project" value="InterPro"/>
</dbReference>
<keyword evidence="2" id="KW-0479">Metal-binding</keyword>
<organism evidence="5">
    <name type="scientific">marine metagenome</name>
    <dbReference type="NCBI Taxonomy" id="408172"/>
    <lineage>
        <taxon>unclassified sequences</taxon>
        <taxon>metagenomes</taxon>
        <taxon>ecological metagenomes</taxon>
    </lineage>
</organism>
<dbReference type="Gene3D" id="1.10.760.10">
    <property type="entry name" value="Cytochrome c-like domain"/>
    <property type="match status" value="2"/>
</dbReference>
<feature type="domain" description="Cytochrome c" evidence="4">
    <location>
        <begin position="130"/>
        <end position="216"/>
    </location>
</feature>
<keyword evidence="1" id="KW-0349">Heme</keyword>
<sequence length="219" mass="25168">MRIVVSILLFWCWGSVLLVWAEPEEIGKKGCRECHRFSSEEKESNKGPDLFYAGDKFYKNWLNKFLQSPMVIREMNFFSDLDFLSEKANASEPHVALTKEGAKRVANFLMTLRLPNLEAGKVNDEPLSKAESARAKMLFERSFGCISCHRALNLVGKVRGGVSGPSLVNSGLRLKPDWIFHWLKTPQRFMYEGRMPVFNLDEETTIRLTKYILSIRTNL</sequence>
<dbReference type="InterPro" id="IPR009056">
    <property type="entry name" value="Cyt_c-like_dom"/>
</dbReference>
<keyword evidence="3" id="KW-0408">Iron</keyword>
<gene>
    <name evidence="5" type="ORF">METZ01_LOCUS161939</name>
</gene>
<evidence type="ECO:0000313" key="5">
    <source>
        <dbReference type="EMBL" id="SVB09085.1"/>
    </source>
</evidence>
<evidence type="ECO:0000259" key="4">
    <source>
        <dbReference type="PROSITE" id="PS51007"/>
    </source>
</evidence>
<dbReference type="PROSITE" id="PS51007">
    <property type="entry name" value="CYTC"/>
    <property type="match status" value="1"/>
</dbReference>
<proteinExistence type="predicted"/>
<reference evidence="5" key="1">
    <citation type="submission" date="2018-05" db="EMBL/GenBank/DDBJ databases">
        <authorList>
            <person name="Lanie J.A."/>
            <person name="Ng W.-L."/>
            <person name="Kazmierczak K.M."/>
            <person name="Andrzejewski T.M."/>
            <person name="Davidsen T.M."/>
            <person name="Wayne K.J."/>
            <person name="Tettelin H."/>
            <person name="Glass J.I."/>
            <person name="Rusch D."/>
            <person name="Podicherti R."/>
            <person name="Tsui H.-C.T."/>
            <person name="Winkler M.E."/>
        </authorList>
    </citation>
    <scope>NUCLEOTIDE SEQUENCE</scope>
</reference>
<dbReference type="SUPFAM" id="SSF46626">
    <property type="entry name" value="Cytochrome c"/>
    <property type="match status" value="2"/>
</dbReference>
<dbReference type="GO" id="GO:0046872">
    <property type="term" value="F:metal ion binding"/>
    <property type="evidence" value="ECO:0007669"/>
    <property type="project" value="UniProtKB-KW"/>
</dbReference>
<protein>
    <recommendedName>
        <fullName evidence="4">Cytochrome c domain-containing protein</fullName>
    </recommendedName>
</protein>
<dbReference type="EMBL" id="UINC01028312">
    <property type="protein sequence ID" value="SVB09085.1"/>
    <property type="molecule type" value="Genomic_DNA"/>
</dbReference>
<evidence type="ECO:0000256" key="3">
    <source>
        <dbReference type="ARBA" id="ARBA00023004"/>
    </source>
</evidence>
<dbReference type="GO" id="GO:0009055">
    <property type="term" value="F:electron transfer activity"/>
    <property type="evidence" value="ECO:0007669"/>
    <property type="project" value="InterPro"/>
</dbReference>
<name>A0A382B5P9_9ZZZZ</name>